<dbReference type="OrthoDB" id="3872513at2"/>
<dbReference type="RefSeq" id="WP_120683106.1">
    <property type="nucleotide sequence ID" value="NZ_RBAL01000017.1"/>
</dbReference>
<name>A0A3A9YRD3_9ACTN</name>
<sequence length="75" mass="8138">MPALNVEYTEKELAALRAAAAAAGMSLKAYVHDASLRDQQRRAFVASATRFYDEHVAEFDAAFPDEAPRPRAAAA</sequence>
<dbReference type="Proteomes" id="UP000272474">
    <property type="component" value="Unassembled WGS sequence"/>
</dbReference>
<protein>
    <recommendedName>
        <fullName evidence="3">Antitoxin MazE7</fullName>
    </recommendedName>
</protein>
<gene>
    <name evidence="1" type="ORF">D7294_23735</name>
</gene>
<evidence type="ECO:0000313" key="1">
    <source>
        <dbReference type="EMBL" id="RKN38495.1"/>
    </source>
</evidence>
<evidence type="ECO:0008006" key="3">
    <source>
        <dbReference type="Google" id="ProtNLM"/>
    </source>
</evidence>
<dbReference type="EMBL" id="RBAL01000017">
    <property type="protein sequence ID" value="RKN38495.1"/>
    <property type="molecule type" value="Genomic_DNA"/>
</dbReference>
<comment type="caution">
    <text evidence="1">The sequence shown here is derived from an EMBL/GenBank/DDBJ whole genome shotgun (WGS) entry which is preliminary data.</text>
</comment>
<dbReference type="AlphaFoldDB" id="A0A3A9YRD3"/>
<reference evidence="1 2" key="1">
    <citation type="journal article" date="2014" name="Int. J. Syst. Evol. Microbiol.">
        <title>Streptomyces hoynatensis sp. nov., isolated from deep marine sediment.</title>
        <authorList>
            <person name="Veyisoglu A."/>
            <person name="Sahin N."/>
        </authorList>
    </citation>
    <scope>NUCLEOTIDE SEQUENCE [LARGE SCALE GENOMIC DNA]</scope>
    <source>
        <strain evidence="1 2">KCTC 29097</strain>
    </source>
</reference>
<proteinExistence type="predicted"/>
<organism evidence="1 2">
    <name type="scientific">Streptomyces hoynatensis</name>
    <dbReference type="NCBI Taxonomy" id="1141874"/>
    <lineage>
        <taxon>Bacteria</taxon>
        <taxon>Bacillati</taxon>
        <taxon>Actinomycetota</taxon>
        <taxon>Actinomycetes</taxon>
        <taxon>Kitasatosporales</taxon>
        <taxon>Streptomycetaceae</taxon>
        <taxon>Streptomyces</taxon>
    </lineage>
</organism>
<accession>A0A3A9YRD3</accession>
<evidence type="ECO:0000313" key="2">
    <source>
        <dbReference type="Proteomes" id="UP000272474"/>
    </source>
</evidence>
<keyword evidence="2" id="KW-1185">Reference proteome</keyword>